<organism evidence="1 2">
    <name type="scientific">Owenia fusiformis</name>
    <name type="common">Polychaete worm</name>
    <dbReference type="NCBI Taxonomy" id="6347"/>
    <lineage>
        <taxon>Eukaryota</taxon>
        <taxon>Metazoa</taxon>
        <taxon>Spiralia</taxon>
        <taxon>Lophotrochozoa</taxon>
        <taxon>Annelida</taxon>
        <taxon>Polychaeta</taxon>
        <taxon>Sedentaria</taxon>
        <taxon>Canalipalpata</taxon>
        <taxon>Sabellida</taxon>
        <taxon>Oweniida</taxon>
        <taxon>Oweniidae</taxon>
        <taxon>Owenia</taxon>
    </lineage>
</organism>
<protein>
    <submittedName>
        <fullName evidence="1">Uncharacterized protein</fullName>
    </submittedName>
</protein>
<dbReference type="PANTHER" id="PTHR23282:SF101">
    <property type="entry name" value="MAM DOMAIN-CONTAINING PROTEIN"/>
    <property type="match status" value="1"/>
</dbReference>
<proteinExistence type="predicted"/>
<dbReference type="SMART" id="SM00137">
    <property type="entry name" value="MAM"/>
    <property type="match status" value="1"/>
</dbReference>
<accession>A0A8J1XJ25</accession>
<dbReference type="Pfam" id="PF00629">
    <property type="entry name" value="MAM"/>
    <property type="match status" value="1"/>
</dbReference>
<dbReference type="InterPro" id="IPR051560">
    <property type="entry name" value="MAM_domain-containing"/>
</dbReference>
<sequence>EWSKISTAPCSVTCGGGTQLETWERRYINEGEACNGTEEDTRTATCNIETCPCEWGEFSEWEGGNCTEDCLIIEQRTRNYGGGENCPSDTETETRTVECTKSPCRRVSCDFEPSSSCGYTDDSNTGNVWLANRGTTPTSYTGPDADHTSGESDGTYIYMEGNDMLSGAAIRIATPIFESYGTSCLSFWYHMKGYYIGSLSIYVEDEASSMFSLDQKVWSSFGHRGVLWNYAYIDIENRSSFRAVFEAIRGPAINSDIAIDDINIKEGPCEVTDNDVTCDFEDQYL</sequence>
<dbReference type="AlphaFoldDB" id="A0A8J1XJ25"/>
<dbReference type="InterPro" id="IPR000884">
    <property type="entry name" value="TSP1_rpt"/>
</dbReference>
<dbReference type="CDD" id="cd06263">
    <property type="entry name" value="MAM"/>
    <property type="match status" value="1"/>
</dbReference>
<gene>
    <name evidence="1" type="ORF">OFUS_LOCUS23676</name>
</gene>
<dbReference type="Gene3D" id="2.60.120.200">
    <property type="match status" value="1"/>
</dbReference>
<dbReference type="GO" id="GO:0016020">
    <property type="term" value="C:membrane"/>
    <property type="evidence" value="ECO:0007669"/>
    <property type="project" value="InterPro"/>
</dbReference>
<dbReference type="PROSITE" id="PS50092">
    <property type="entry name" value="TSP1"/>
    <property type="match status" value="1"/>
</dbReference>
<dbReference type="Pfam" id="PF00090">
    <property type="entry name" value="TSP_1"/>
    <property type="match status" value="1"/>
</dbReference>
<dbReference type="InterPro" id="IPR013320">
    <property type="entry name" value="ConA-like_dom_sf"/>
</dbReference>
<dbReference type="PROSITE" id="PS50060">
    <property type="entry name" value="MAM_2"/>
    <property type="match status" value="1"/>
</dbReference>
<dbReference type="PANTHER" id="PTHR23282">
    <property type="entry name" value="APICAL ENDOSOMAL GLYCOPROTEIN PRECURSOR"/>
    <property type="match status" value="1"/>
</dbReference>
<dbReference type="InterPro" id="IPR000998">
    <property type="entry name" value="MAM_dom"/>
</dbReference>
<dbReference type="OrthoDB" id="446173at2759"/>
<comment type="caution">
    <text evidence="1">The sequence shown here is derived from an EMBL/GenBank/DDBJ whole genome shotgun (WGS) entry which is preliminary data.</text>
</comment>
<keyword evidence="2" id="KW-1185">Reference proteome</keyword>
<dbReference type="InterPro" id="IPR036383">
    <property type="entry name" value="TSP1_rpt_sf"/>
</dbReference>
<dbReference type="EMBL" id="CAIIXF020000011">
    <property type="protein sequence ID" value="CAH1799697.1"/>
    <property type="molecule type" value="Genomic_DNA"/>
</dbReference>
<dbReference type="Gene3D" id="2.20.100.10">
    <property type="entry name" value="Thrombospondin type-1 (TSP1) repeat"/>
    <property type="match status" value="1"/>
</dbReference>
<reference evidence="1" key="1">
    <citation type="submission" date="2022-03" db="EMBL/GenBank/DDBJ databases">
        <authorList>
            <person name="Martin C."/>
        </authorList>
    </citation>
    <scope>NUCLEOTIDE SEQUENCE</scope>
</reference>
<dbReference type="SMART" id="SM00209">
    <property type="entry name" value="TSP1"/>
    <property type="match status" value="2"/>
</dbReference>
<dbReference type="Proteomes" id="UP000749559">
    <property type="component" value="Unassembled WGS sequence"/>
</dbReference>
<evidence type="ECO:0000313" key="1">
    <source>
        <dbReference type="EMBL" id="CAH1799697.1"/>
    </source>
</evidence>
<name>A0A8J1XJ25_OWEFU</name>
<dbReference type="SUPFAM" id="SSF49899">
    <property type="entry name" value="Concanavalin A-like lectins/glucanases"/>
    <property type="match status" value="1"/>
</dbReference>
<evidence type="ECO:0000313" key="2">
    <source>
        <dbReference type="Proteomes" id="UP000749559"/>
    </source>
</evidence>
<feature type="non-terminal residue" evidence="1">
    <location>
        <position position="1"/>
    </location>
</feature>
<feature type="non-terminal residue" evidence="1">
    <location>
        <position position="285"/>
    </location>
</feature>